<name>A0AC58TP34_TOBAC</name>
<keyword evidence="1" id="KW-1185">Reference proteome</keyword>
<sequence>MATSYFETQKKLTPKQARWQDFLAEFDYVLEYKLGKVYVVADALNWIGELTTITSASWDIREAIKQGMQHDLAAKQLIELANQGKMRCFWVEDGLLLTTGWWVYMPKFGDIKRQIIRESYDTLWAGHPGQHRTRALVE</sequence>
<dbReference type="Proteomes" id="UP000790787">
    <property type="component" value="Chromosome 3"/>
</dbReference>
<reference evidence="2" key="2">
    <citation type="submission" date="2025-08" db="UniProtKB">
        <authorList>
            <consortium name="RefSeq"/>
        </authorList>
    </citation>
    <scope>IDENTIFICATION</scope>
    <source>
        <tissue evidence="2">Leaf</tissue>
    </source>
</reference>
<accession>A0AC58TP34</accession>
<organism evidence="1 2">
    <name type="scientific">Nicotiana tabacum</name>
    <name type="common">Common tobacco</name>
    <dbReference type="NCBI Taxonomy" id="4097"/>
    <lineage>
        <taxon>Eukaryota</taxon>
        <taxon>Viridiplantae</taxon>
        <taxon>Streptophyta</taxon>
        <taxon>Embryophyta</taxon>
        <taxon>Tracheophyta</taxon>
        <taxon>Spermatophyta</taxon>
        <taxon>Magnoliopsida</taxon>
        <taxon>eudicotyledons</taxon>
        <taxon>Gunneridae</taxon>
        <taxon>Pentapetalae</taxon>
        <taxon>asterids</taxon>
        <taxon>lamiids</taxon>
        <taxon>Solanales</taxon>
        <taxon>Solanaceae</taxon>
        <taxon>Nicotianoideae</taxon>
        <taxon>Nicotianeae</taxon>
        <taxon>Nicotiana</taxon>
    </lineage>
</organism>
<dbReference type="RefSeq" id="XP_075098989.1">
    <property type="nucleotide sequence ID" value="XM_075242888.1"/>
</dbReference>
<evidence type="ECO:0000313" key="1">
    <source>
        <dbReference type="Proteomes" id="UP000790787"/>
    </source>
</evidence>
<gene>
    <name evidence="2" type="primary">LOC142175878</name>
</gene>
<protein>
    <submittedName>
        <fullName evidence="2">Uncharacterized protein LOC142175878</fullName>
    </submittedName>
</protein>
<evidence type="ECO:0000313" key="2">
    <source>
        <dbReference type="RefSeq" id="XP_075098989.1"/>
    </source>
</evidence>
<reference evidence="1" key="1">
    <citation type="journal article" date="2014" name="Nat. Commun.">
        <title>The tobacco genome sequence and its comparison with those of tomato and potato.</title>
        <authorList>
            <person name="Sierro N."/>
            <person name="Battey J.N."/>
            <person name="Ouadi S."/>
            <person name="Bakaher N."/>
            <person name="Bovet L."/>
            <person name="Willig A."/>
            <person name="Goepfert S."/>
            <person name="Peitsch M.C."/>
            <person name="Ivanov N.V."/>
        </authorList>
    </citation>
    <scope>NUCLEOTIDE SEQUENCE [LARGE SCALE GENOMIC DNA]</scope>
</reference>
<proteinExistence type="predicted"/>